<accession>A0A2G9HEX1</accession>
<reference evidence="6" key="1">
    <citation type="journal article" date="2018" name="Gigascience">
        <title>Genome assembly of the Pink Ipe (Handroanthus impetiginosus, Bignoniaceae), a highly valued, ecologically keystone Neotropical timber forest tree.</title>
        <authorList>
            <person name="Silva-Junior O.B."/>
            <person name="Grattapaglia D."/>
            <person name="Novaes E."/>
            <person name="Collevatti R.G."/>
        </authorList>
    </citation>
    <scope>NUCLEOTIDE SEQUENCE [LARGE SCALE GENOMIC DNA]</scope>
    <source>
        <strain evidence="6">cv. UFG-1</strain>
    </source>
</reference>
<dbReference type="InterPro" id="IPR000408">
    <property type="entry name" value="Reg_chr_condens"/>
</dbReference>
<feature type="repeat" description="RCC1" evidence="3">
    <location>
        <begin position="147"/>
        <end position="192"/>
    </location>
</feature>
<protein>
    <recommendedName>
        <fullName evidence="4">RCC1-like domain-containing protein</fullName>
    </recommendedName>
</protein>
<feature type="repeat" description="RCC1" evidence="3">
    <location>
        <begin position="42"/>
        <end position="93"/>
    </location>
</feature>
<dbReference type="EMBL" id="NKXS01001967">
    <property type="protein sequence ID" value="PIN16048.1"/>
    <property type="molecule type" value="Genomic_DNA"/>
</dbReference>
<organism evidence="5 6">
    <name type="scientific">Handroanthus impetiginosus</name>
    <dbReference type="NCBI Taxonomy" id="429701"/>
    <lineage>
        <taxon>Eukaryota</taxon>
        <taxon>Viridiplantae</taxon>
        <taxon>Streptophyta</taxon>
        <taxon>Embryophyta</taxon>
        <taxon>Tracheophyta</taxon>
        <taxon>Spermatophyta</taxon>
        <taxon>Magnoliopsida</taxon>
        <taxon>eudicotyledons</taxon>
        <taxon>Gunneridae</taxon>
        <taxon>Pentapetalae</taxon>
        <taxon>asterids</taxon>
        <taxon>lamiids</taxon>
        <taxon>Lamiales</taxon>
        <taxon>Bignoniaceae</taxon>
        <taxon>Crescentiina</taxon>
        <taxon>Tabebuia alliance</taxon>
        <taxon>Handroanthus</taxon>
    </lineage>
</organism>
<dbReference type="PRINTS" id="PR00633">
    <property type="entry name" value="RCCNDNSATION"/>
</dbReference>
<dbReference type="InterPro" id="IPR009091">
    <property type="entry name" value="RCC1/BLIP-II"/>
</dbReference>
<comment type="caution">
    <text evidence="5">The sequence shown here is derived from an EMBL/GenBank/DDBJ whole genome shotgun (WGS) entry which is preliminary data.</text>
</comment>
<dbReference type="PROSITE" id="PS50012">
    <property type="entry name" value="RCC1_3"/>
    <property type="match status" value="3"/>
</dbReference>
<evidence type="ECO:0000313" key="6">
    <source>
        <dbReference type="Proteomes" id="UP000231279"/>
    </source>
</evidence>
<feature type="repeat" description="RCC1" evidence="3">
    <location>
        <begin position="95"/>
        <end position="146"/>
    </location>
</feature>
<dbReference type="SUPFAM" id="SSF50985">
    <property type="entry name" value="RCC1/BLIP-II"/>
    <property type="match status" value="1"/>
</dbReference>
<dbReference type="OrthoDB" id="8068875at2759"/>
<dbReference type="STRING" id="429701.A0A2G9HEX1"/>
<dbReference type="InterPro" id="IPR051553">
    <property type="entry name" value="Ran_GTPase-activating"/>
</dbReference>
<dbReference type="PANTHER" id="PTHR45982">
    <property type="entry name" value="REGULATOR OF CHROMOSOME CONDENSATION"/>
    <property type="match status" value="1"/>
</dbReference>
<feature type="domain" description="RCC1-like" evidence="4">
    <location>
        <begin position="23"/>
        <end position="202"/>
    </location>
</feature>
<dbReference type="Proteomes" id="UP000231279">
    <property type="component" value="Unassembled WGS sequence"/>
</dbReference>
<dbReference type="GO" id="GO:0005085">
    <property type="term" value="F:guanyl-nucleotide exchange factor activity"/>
    <property type="evidence" value="ECO:0007669"/>
    <property type="project" value="TreeGrafter"/>
</dbReference>
<evidence type="ECO:0000256" key="2">
    <source>
        <dbReference type="ARBA" id="ARBA00022737"/>
    </source>
</evidence>
<dbReference type="Pfam" id="PF25390">
    <property type="entry name" value="WD40_RLD"/>
    <property type="match status" value="1"/>
</dbReference>
<keyword evidence="1" id="KW-0344">Guanine-nucleotide releasing factor</keyword>
<evidence type="ECO:0000256" key="1">
    <source>
        <dbReference type="ARBA" id="ARBA00022658"/>
    </source>
</evidence>
<name>A0A2G9HEX1_9LAMI</name>
<dbReference type="InterPro" id="IPR058923">
    <property type="entry name" value="RCC1-like_dom"/>
</dbReference>
<dbReference type="PANTHER" id="PTHR45982:SF1">
    <property type="entry name" value="REGULATOR OF CHROMOSOME CONDENSATION"/>
    <property type="match status" value="1"/>
</dbReference>
<keyword evidence="2" id="KW-0677">Repeat</keyword>
<evidence type="ECO:0000256" key="3">
    <source>
        <dbReference type="PROSITE-ProRule" id="PRU00235"/>
    </source>
</evidence>
<evidence type="ECO:0000259" key="4">
    <source>
        <dbReference type="Pfam" id="PF25390"/>
    </source>
</evidence>
<dbReference type="GO" id="GO:0005737">
    <property type="term" value="C:cytoplasm"/>
    <property type="evidence" value="ECO:0007669"/>
    <property type="project" value="TreeGrafter"/>
</dbReference>
<gene>
    <name evidence="5" type="ORF">CDL12_11304</name>
</gene>
<dbReference type="Gene3D" id="2.130.10.30">
    <property type="entry name" value="Regulator of chromosome condensation 1/beta-lactamase-inhibitor protein II"/>
    <property type="match status" value="1"/>
</dbReference>
<sequence>MAEEGQIQTGSSSGSEAVTGPIRRVLLISAGASHSVALLSGNVVCSWGRGEDGQLGHGDAEDRFSPTQLSALDGQEIVSVNSGADHTTAYSESKMQVYSWGWGDFGRLGHGNSSDLFSPQPIKALQGLRIKQIACGDSHCLAVTMDGEVQSWGRNQNGQLGLGTMEDSLVPRKIEAFKISGGWRHTMAVTTDGKLFGWGWNKVHSILSFGFSQSIIL</sequence>
<dbReference type="PROSITE" id="PS00626">
    <property type="entry name" value="RCC1_2"/>
    <property type="match status" value="2"/>
</dbReference>
<proteinExistence type="predicted"/>
<dbReference type="AlphaFoldDB" id="A0A2G9HEX1"/>
<keyword evidence="6" id="KW-1185">Reference proteome</keyword>
<evidence type="ECO:0000313" key="5">
    <source>
        <dbReference type="EMBL" id="PIN16048.1"/>
    </source>
</evidence>